<dbReference type="CDD" id="cd22160">
    <property type="entry name" value="F-box_AtFBL13-like"/>
    <property type="match status" value="1"/>
</dbReference>
<keyword evidence="2" id="KW-1133">Transmembrane helix</keyword>
<gene>
    <name evidence="4" type="ORF">VFH_I286080</name>
</gene>
<reference evidence="4 5" key="1">
    <citation type="submission" date="2023-01" db="EMBL/GenBank/DDBJ databases">
        <authorList>
            <person name="Kreplak J."/>
        </authorList>
    </citation>
    <scope>NUCLEOTIDE SEQUENCE [LARGE SCALE GENOMIC DNA]</scope>
</reference>
<evidence type="ECO:0000259" key="3">
    <source>
        <dbReference type="PROSITE" id="PS50181"/>
    </source>
</evidence>
<feature type="domain" description="F-box" evidence="3">
    <location>
        <begin position="61"/>
        <end position="107"/>
    </location>
</feature>
<dbReference type="InterPro" id="IPR053781">
    <property type="entry name" value="F-box_AtFBL13-like"/>
</dbReference>
<dbReference type="InterPro" id="IPR036047">
    <property type="entry name" value="F-box-like_dom_sf"/>
</dbReference>
<dbReference type="AlphaFoldDB" id="A0AAV0YN29"/>
<dbReference type="Pfam" id="PF00646">
    <property type="entry name" value="F-box"/>
    <property type="match status" value="1"/>
</dbReference>
<evidence type="ECO:0000256" key="1">
    <source>
        <dbReference type="SAM" id="MobiDB-lite"/>
    </source>
</evidence>
<keyword evidence="2" id="KW-0472">Membrane</keyword>
<feature type="region of interest" description="Disordered" evidence="1">
    <location>
        <begin position="1"/>
        <end position="42"/>
    </location>
</feature>
<dbReference type="InterPro" id="IPR055294">
    <property type="entry name" value="FBL60-like"/>
</dbReference>
<organism evidence="4 5">
    <name type="scientific">Vicia faba</name>
    <name type="common">Broad bean</name>
    <name type="synonym">Faba vulgaris</name>
    <dbReference type="NCBI Taxonomy" id="3906"/>
    <lineage>
        <taxon>Eukaryota</taxon>
        <taxon>Viridiplantae</taxon>
        <taxon>Streptophyta</taxon>
        <taxon>Embryophyta</taxon>
        <taxon>Tracheophyta</taxon>
        <taxon>Spermatophyta</taxon>
        <taxon>Magnoliopsida</taxon>
        <taxon>eudicotyledons</taxon>
        <taxon>Gunneridae</taxon>
        <taxon>Pentapetalae</taxon>
        <taxon>rosids</taxon>
        <taxon>fabids</taxon>
        <taxon>Fabales</taxon>
        <taxon>Fabaceae</taxon>
        <taxon>Papilionoideae</taxon>
        <taxon>50 kb inversion clade</taxon>
        <taxon>NPAAA clade</taxon>
        <taxon>Hologalegina</taxon>
        <taxon>IRL clade</taxon>
        <taxon>Fabeae</taxon>
        <taxon>Vicia</taxon>
    </lineage>
</organism>
<feature type="transmembrane region" description="Helical" evidence="2">
    <location>
        <begin position="177"/>
        <end position="196"/>
    </location>
</feature>
<dbReference type="PANTHER" id="PTHR31293:SF12">
    <property type="entry name" value="RNI-LIKE SUPERFAMILY PROTEIN"/>
    <property type="match status" value="1"/>
</dbReference>
<dbReference type="SUPFAM" id="SSF81383">
    <property type="entry name" value="F-box domain"/>
    <property type="match status" value="1"/>
</dbReference>
<dbReference type="InterPro" id="IPR001810">
    <property type="entry name" value="F-box_dom"/>
</dbReference>
<dbReference type="SMART" id="SM00256">
    <property type="entry name" value="FBOX"/>
    <property type="match status" value="1"/>
</dbReference>
<accession>A0AAV0YN29</accession>
<dbReference type="Proteomes" id="UP001157006">
    <property type="component" value="Chromosome 1L"/>
</dbReference>
<name>A0AAV0YN29_VICFA</name>
<keyword evidence="5" id="KW-1185">Reference proteome</keyword>
<dbReference type="Gene3D" id="1.20.1280.50">
    <property type="match status" value="1"/>
</dbReference>
<sequence length="198" mass="22375">MSKRKQPSISTKDRSTVLSRQPSISTKDRSTSRKRSNSTKDRVTSLLRIEPLSSSNPTLVQDRINDLPDPILCHILSYLSTKLAVRTSILSRRWKTIWLSVPTFDMFDFHPKNVVCSAIQAMLSSDIKSPIPLVRFMGSDPEIVNNLVTSAIQRGVETLKLSLYCSTLEMKSLSNILTCKTLTVLKLLTLWFLIFFGL</sequence>
<proteinExistence type="predicted"/>
<dbReference type="PROSITE" id="PS50181">
    <property type="entry name" value="FBOX"/>
    <property type="match status" value="1"/>
</dbReference>
<evidence type="ECO:0000256" key="2">
    <source>
        <dbReference type="SAM" id="Phobius"/>
    </source>
</evidence>
<dbReference type="EMBL" id="OX451736">
    <property type="protein sequence ID" value="CAI8587146.1"/>
    <property type="molecule type" value="Genomic_DNA"/>
</dbReference>
<evidence type="ECO:0000313" key="5">
    <source>
        <dbReference type="Proteomes" id="UP001157006"/>
    </source>
</evidence>
<protein>
    <recommendedName>
        <fullName evidence="3">F-box domain-containing protein</fullName>
    </recommendedName>
</protein>
<evidence type="ECO:0000313" key="4">
    <source>
        <dbReference type="EMBL" id="CAI8587146.1"/>
    </source>
</evidence>
<dbReference type="PANTHER" id="PTHR31293">
    <property type="entry name" value="RNI-LIKE SUPERFAMILY PROTEIN"/>
    <property type="match status" value="1"/>
</dbReference>
<keyword evidence="2" id="KW-0812">Transmembrane</keyword>